<reference evidence="1 2" key="1">
    <citation type="submission" date="2020-03" db="EMBL/GenBank/DDBJ databases">
        <title>Rubrivivax benzoatilyticus JA2 (sequenced after 10 years sub-culturing).</title>
        <authorList>
            <person name="Gupta D."/>
            <person name="Chintalapati S."/>
            <person name="Chintalapati V.R."/>
        </authorList>
    </citation>
    <scope>NUCLEOTIDE SEQUENCE [LARGE SCALE GENOMIC DNA]</scope>
    <source>
        <strain evidence="1 2">JA2-Mal</strain>
    </source>
</reference>
<evidence type="ECO:0000313" key="1">
    <source>
        <dbReference type="EMBL" id="NHK97473.1"/>
    </source>
</evidence>
<accession>A0ABX0HS50</accession>
<organism evidence="1 2">
    <name type="scientific">Rubrivivax benzoatilyticus</name>
    <dbReference type="NCBI Taxonomy" id="316997"/>
    <lineage>
        <taxon>Bacteria</taxon>
        <taxon>Pseudomonadati</taxon>
        <taxon>Pseudomonadota</taxon>
        <taxon>Betaproteobacteria</taxon>
        <taxon>Burkholderiales</taxon>
        <taxon>Sphaerotilaceae</taxon>
        <taxon>Rubrivivax</taxon>
    </lineage>
</organism>
<dbReference type="Proteomes" id="UP000802098">
    <property type="component" value="Unassembled WGS sequence"/>
</dbReference>
<sequence length="289" mass="32089">MDDLDEALQWSRRRIQDALDASDPSGKPWGLQQAKWGADSWKGTGRLELWQAVALSLGFMPFTRVVASALVNKVEDPRWINEPDWFPRLRTLRQLVEFSDRLNIASRFFLSETPRDGALLAVGTIAEERWRTSVVLRDFARWAASQGWTIPHGLKELADTAAPVEGRFQKGDPANDPQAATSCPPSVTVAPCEAIETEEQRVPTSVTRHKIKRRAAPLDPAFEKARAKAGPGAAWSVVWDELVKDAQSESPTPPLADVKDGVVFYGVDPARKLTREAFRKRMGRTAPGP</sequence>
<comment type="caution">
    <text evidence="1">The sequence shown here is derived from an EMBL/GenBank/DDBJ whole genome shotgun (WGS) entry which is preliminary data.</text>
</comment>
<dbReference type="RefSeq" id="WP_009858516.1">
    <property type="nucleotide sequence ID" value="NZ_JAAOCD010000001.1"/>
</dbReference>
<keyword evidence="2" id="KW-1185">Reference proteome</keyword>
<protein>
    <submittedName>
        <fullName evidence="1">Uncharacterized protein</fullName>
    </submittedName>
</protein>
<name>A0ABX0HS50_9BURK</name>
<evidence type="ECO:0000313" key="2">
    <source>
        <dbReference type="Proteomes" id="UP000802098"/>
    </source>
</evidence>
<gene>
    <name evidence="1" type="ORF">G7087_03720</name>
</gene>
<proteinExistence type="predicted"/>
<dbReference type="EMBL" id="JAAOCD010000001">
    <property type="protein sequence ID" value="NHK97473.1"/>
    <property type="molecule type" value="Genomic_DNA"/>
</dbReference>